<feature type="compositionally biased region" description="Polar residues" evidence="1">
    <location>
        <begin position="458"/>
        <end position="467"/>
    </location>
</feature>
<feature type="compositionally biased region" description="Polar residues" evidence="1">
    <location>
        <begin position="87"/>
        <end position="98"/>
    </location>
</feature>
<feature type="region of interest" description="Disordered" evidence="1">
    <location>
        <begin position="1"/>
        <end position="141"/>
    </location>
</feature>
<feature type="compositionally biased region" description="Polar residues" evidence="1">
    <location>
        <begin position="313"/>
        <end position="336"/>
    </location>
</feature>
<feature type="compositionally biased region" description="Acidic residues" evidence="1">
    <location>
        <begin position="119"/>
        <end position="129"/>
    </location>
</feature>
<dbReference type="OrthoDB" id="6287883at2759"/>
<protein>
    <submittedName>
        <fullName evidence="2">Uncharacterized protein</fullName>
    </submittedName>
</protein>
<dbReference type="Proteomes" id="UP000267029">
    <property type="component" value="Unassembled WGS sequence"/>
</dbReference>
<evidence type="ECO:0000256" key="1">
    <source>
        <dbReference type="SAM" id="MobiDB-lite"/>
    </source>
</evidence>
<feature type="region of interest" description="Disordered" evidence="1">
    <location>
        <begin position="303"/>
        <end position="336"/>
    </location>
</feature>
<feature type="region of interest" description="Disordered" evidence="1">
    <location>
        <begin position="458"/>
        <end position="503"/>
    </location>
</feature>
<dbReference type="AlphaFoldDB" id="A0A0R3UMV9"/>
<feature type="compositionally biased region" description="Acidic residues" evidence="1">
    <location>
        <begin position="58"/>
        <end position="69"/>
    </location>
</feature>
<evidence type="ECO:0000313" key="2">
    <source>
        <dbReference type="EMBL" id="VDD83098.1"/>
    </source>
</evidence>
<accession>A0A0R3UMV9</accession>
<dbReference type="STRING" id="53468.A0A0R3UMV9"/>
<feature type="compositionally biased region" description="Polar residues" evidence="1">
    <location>
        <begin position="32"/>
        <end position="41"/>
    </location>
</feature>
<organism evidence="2 3">
    <name type="scientific">Mesocestoides corti</name>
    <name type="common">Flatworm</name>
    <dbReference type="NCBI Taxonomy" id="53468"/>
    <lineage>
        <taxon>Eukaryota</taxon>
        <taxon>Metazoa</taxon>
        <taxon>Spiralia</taxon>
        <taxon>Lophotrochozoa</taxon>
        <taxon>Platyhelminthes</taxon>
        <taxon>Cestoda</taxon>
        <taxon>Eucestoda</taxon>
        <taxon>Cyclophyllidea</taxon>
        <taxon>Mesocestoididae</taxon>
        <taxon>Mesocestoides</taxon>
    </lineage>
</organism>
<dbReference type="EMBL" id="UXSR01005640">
    <property type="protein sequence ID" value="VDD83098.1"/>
    <property type="molecule type" value="Genomic_DNA"/>
</dbReference>
<gene>
    <name evidence="2" type="ORF">MCOS_LOCUS9101</name>
</gene>
<reference evidence="2 3" key="1">
    <citation type="submission" date="2018-10" db="EMBL/GenBank/DDBJ databases">
        <authorList>
            <consortium name="Pathogen Informatics"/>
        </authorList>
    </citation>
    <scope>NUCLEOTIDE SEQUENCE [LARGE SCALE GENOMIC DNA]</scope>
</reference>
<keyword evidence="3" id="KW-1185">Reference proteome</keyword>
<proteinExistence type="predicted"/>
<name>A0A0R3UMV9_MESCO</name>
<sequence length="779" mass="83592">MSVVRPQFVSQAPSGSQAESNSSFSPSPSHPVVTNSITISPLSPPVTHFTTPKPSSEGDYDVQAEDDDVLYYPELSTSEEPYVKSSPDYTVSPSTGVASSRHRPPPPPPSSRHQKLFGEVEEDEDEDDAGIPPDAGGLYRRLTDEDIGGVGASGGERSPSLSSALSRVAAEDLMTPYISSQKAAVEDADPVNSALSRLIGASMAAAQVQAAAVQAAAAAGLDHYDAAIRLPQQPRLRVSRGACAGPLRKLSVDLIKTYKQINEVYYRNKRRSREGQQQLRRHSQFLLDTSNEDPTLLASTSSAAYTLPPQPPHSNSSAQSTESLTLHQHNHQQSGDSVYTSAPHLVDGGAPLFAPAYYQLNYPQSSGQQPLNVDQVVHMHALATKMGDISGSRHLAVNPFLRQLAAHSLLPPSTGIYNEGTGASPDEVVGFGPGFASPGLSQHHGVAHRPRTNRANQLPVSSASLSTPGLHPLLQSMAPRGNGPYHHHQHQQQPPPPPPNYYQNQIALLETTGVMQHPYASGSVGVSGGGGGSDAVSASNTIAAFANNYANAIDSVTESLHPPIYACVVDVLATSLTSFCKSASPTTSASSSLGGNQGFERLLQCVGYYKVPMSSLNVSKHDVANFNWPPWVSHVDVGFDGKTVEGIVLATTHSSVQSPCGSRFGRLDKLVKHHRVSYVSEIAGRTAWFVRVHTRLMGLCAWPSITQNANRVSNFVVDIVCHRRVLHVVWRNSDCPNLRAEVELLGGLGDPDLTKSRRRQMRRFTHKLNASWRACLGTP</sequence>
<feature type="compositionally biased region" description="Low complexity" evidence="1">
    <location>
        <begin position="16"/>
        <end position="31"/>
    </location>
</feature>
<evidence type="ECO:0000313" key="3">
    <source>
        <dbReference type="Proteomes" id="UP000267029"/>
    </source>
</evidence>